<keyword evidence="4" id="KW-0813">Transport</keyword>
<keyword evidence="6" id="KW-0999">Mitochondrion inner membrane</keyword>
<evidence type="ECO:0000313" key="13">
    <source>
        <dbReference type="EMBL" id="RPA99362.1"/>
    </source>
</evidence>
<dbReference type="InterPro" id="IPR021056">
    <property type="entry name" value="Mt_import_IM_translocase_Tim54"/>
</dbReference>
<keyword evidence="9" id="KW-0811">Translocation</keyword>
<keyword evidence="14" id="KW-1185">Reference proteome</keyword>
<reference evidence="13 14" key="1">
    <citation type="journal article" date="2018" name="Nat. Ecol. Evol.">
        <title>Pezizomycetes genomes reveal the molecular basis of ectomycorrhizal truffle lifestyle.</title>
        <authorList>
            <person name="Murat C."/>
            <person name="Payen T."/>
            <person name="Noel B."/>
            <person name="Kuo A."/>
            <person name="Morin E."/>
            <person name="Chen J."/>
            <person name="Kohler A."/>
            <person name="Krizsan K."/>
            <person name="Balestrini R."/>
            <person name="Da Silva C."/>
            <person name="Montanini B."/>
            <person name="Hainaut M."/>
            <person name="Levati E."/>
            <person name="Barry K.W."/>
            <person name="Belfiori B."/>
            <person name="Cichocki N."/>
            <person name="Clum A."/>
            <person name="Dockter R.B."/>
            <person name="Fauchery L."/>
            <person name="Guy J."/>
            <person name="Iotti M."/>
            <person name="Le Tacon F."/>
            <person name="Lindquist E.A."/>
            <person name="Lipzen A."/>
            <person name="Malagnac F."/>
            <person name="Mello A."/>
            <person name="Molinier V."/>
            <person name="Miyauchi S."/>
            <person name="Poulain J."/>
            <person name="Riccioni C."/>
            <person name="Rubini A."/>
            <person name="Sitrit Y."/>
            <person name="Splivallo R."/>
            <person name="Traeger S."/>
            <person name="Wang M."/>
            <person name="Zifcakova L."/>
            <person name="Wipf D."/>
            <person name="Zambonelli A."/>
            <person name="Paolocci F."/>
            <person name="Nowrousian M."/>
            <person name="Ottonello S."/>
            <person name="Baldrian P."/>
            <person name="Spatafora J.W."/>
            <person name="Henrissat B."/>
            <person name="Nagy L.G."/>
            <person name="Aury J.M."/>
            <person name="Wincker P."/>
            <person name="Grigoriev I.V."/>
            <person name="Bonfante P."/>
            <person name="Martin F.M."/>
        </authorList>
    </citation>
    <scope>NUCLEOTIDE SEQUENCE [LARGE SCALE GENOMIC DNA]</scope>
    <source>
        <strain evidence="13 14">120613-1</strain>
    </source>
</reference>
<dbReference type="Pfam" id="PF11711">
    <property type="entry name" value="Tim54"/>
    <property type="match status" value="1"/>
</dbReference>
<gene>
    <name evidence="13" type="ORF">L873DRAFT_1806904</name>
</gene>
<keyword evidence="11" id="KW-0472">Membrane</keyword>
<dbReference type="OrthoDB" id="5598305at2759"/>
<name>A0A3N4JM87_9PEZI</name>
<evidence type="ECO:0000256" key="8">
    <source>
        <dbReference type="ARBA" id="ARBA00022989"/>
    </source>
</evidence>
<feature type="compositionally biased region" description="Pro residues" evidence="12">
    <location>
        <begin position="201"/>
        <end position="211"/>
    </location>
</feature>
<evidence type="ECO:0000256" key="9">
    <source>
        <dbReference type="ARBA" id="ARBA00023010"/>
    </source>
</evidence>
<dbReference type="GO" id="GO:0015031">
    <property type="term" value="P:protein transport"/>
    <property type="evidence" value="ECO:0007669"/>
    <property type="project" value="UniProtKB-KW"/>
</dbReference>
<keyword evidence="10" id="KW-0496">Mitochondrion</keyword>
<proteinExistence type="inferred from homology"/>
<sequence length="422" mass="46733">METQPPPPPPPPQGNPAFRAMGLPNIRAKLPSRNWSIFISLSTAFAAAVYYDRRETKRVQKHWCSVVEHLAREPLSTLELPRKVTVYLSSPPGDTITPSREYFREYVKPVFTAAALDFDVVEGRKKGEVRWKVAEGIRKVRRSGGEVVEGLEEEEDGVEGIRKRNGVVRVGVQGDVVVGRHAWKEYIRGLHEGWLGLLQYPNPPPPPPPPAATESELKPPSTPTLDEALSESTPDPTSAAKKAQEDKEEEERKKKPPIPPPHILPSAYNTSPTPRTLPETFEPVGFIPHAHILGFLSTPIRLYRFLNHRKTADVAGREAAAIALGIYSRPFNLAPEPGSTMTTNEDVRRGLEAGTKGGEIDYACGREEEAEWPKRIWKEEEGAGAVEITEEIVVDARIAGRMKRFVLPEGVDAVVAIEKGEV</sequence>
<organism evidence="13 14">
    <name type="scientific">Choiromyces venosus 120613-1</name>
    <dbReference type="NCBI Taxonomy" id="1336337"/>
    <lineage>
        <taxon>Eukaryota</taxon>
        <taxon>Fungi</taxon>
        <taxon>Dikarya</taxon>
        <taxon>Ascomycota</taxon>
        <taxon>Pezizomycotina</taxon>
        <taxon>Pezizomycetes</taxon>
        <taxon>Pezizales</taxon>
        <taxon>Tuberaceae</taxon>
        <taxon>Choiromyces</taxon>
    </lineage>
</organism>
<dbReference type="AlphaFoldDB" id="A0A3N4JM87"/>
<evidence type="ECO:0000256" key="7">
    <source>
        <dbReference type="ARBA" id="ARBA00022927"/>
    </source>
</evidence>
<evidence type="ECO:0000256" key="5">
    <source>
        <dbReference type="ARBA" id="ARBA00022692"/>
    </source>
</evidence>
<comment type="similarity">
    <text evidence="2">Belongs to the TIM54 family.</text>
</comment>
<protein>
    <recommendedName>
        <fullName evidence="3">Mitochondrial import inner membrane translocase subunit TIM54</fullName>
    </recommendedName>
</protein>
<evidence type="ECO:0000256" key="11">
    <source>
        <dbReference type="ARBA" id="ARBA00023136"/>
    </source>
</evidence>
<comment type="subcellular location">
    <subcellularLocation>
        <location evidence="1">Mitochondrion inner membrane</location>
        <topology evidence="1">Single-pass membrane protein</topology>
    </subcellularLocation>
</comment>
<evidence type="ECO:0000256" key="12">
    <source>
        <dbReference type="SAM" id="MobiDB-lite"/>
    </source>
</evidence>
<feature type="compositionally biased region" description="Basic and acidic residues" evidence="12">
    <location>
        <begin position="242"/>
        <end position="253"/>
    </location>
</feature>
<evidence type="ECO:0000256" key="6">
    <source>
        <dbReference type="ARBA" id="ARBA00022792"/>
    </source>
</evidence>
<keyword evidence="5" id="KW-0812">Transmembrane</keyword>
<dbReference type="GO" id="GO:0005743">
    <property type="term" value="C:mitochondrial inner membrane"/>
    <property type="evidence" value="ECO:0007669"/>
    <property type="project" value="UniProtKB-SubCell"/>
</dbReference>
<dbReference type="Proteomes" id="UP000276215">
    <property type="component" value="Unassembled WGS sequence"/>
</dbReference>
<keyword evidence="8" id="KW-1133">Transmembrane helix</keyword>
<dbReference type="STRING" id="1336337.A0A3N4JM87"/>
<evidence type="ECO:0000256" key="1">
    <source>
        <dbReference type="ARBA" id="ARBA00004434"/>
    </source>
</evidence>
<accession>A0A3N4JM87</accession>
<feature type="region of interest" description="Disordered" evidence="12">
    <location>
        <begin position="199"/>
        <end position="276"/>
    </location>
</feature>
<evidence type="ECO:0000256" key="10">
    <source>
        <dbReference type="ARBA" id="ARBA00023128"/>
    </source>
</evidence>
<evidence type="ECO:0000256" key="2">
    <source>
        <dbReference type="ARBA" id="ARBA00006355"/>
    </source>
</evidence>
<dbReference type="EMBL" id="ML120388">
    <property type="protein sequence ID" value="RPA99362.1"/>
    <property type="molecule type" value="Genomic_DNA"/>
</dbReference>
<evidence type="ECO:0000313" key="14">
    <source>
        <dbReference type="Proteomes" id="UP000276215"/>
    </source>
</evidence>
<evidence type="ECO:0000256" key="4">
    <source>
        <dbReference type="ARBA" id="ARBA00022448"/>
    </source>
</evidence>
<evidence type="ECO:0000256" key="3">
    <source>
        <dbReference type="ARBA" id="ARBA00020796"/>
    </source>
</evidence>
<keyword evidence="7" id="KW-0653">Protein transport</keyword>